<name>A0AAU9P073_9ASTR</name>
<dbReference type="Proteomes" id="UP001157418">
    <property type="component" value="Unassembled WGS sequence"/>
</dbReference>
<dbReference type="AlphaFoldDB" id="A0AAU9P073"/>
<feature type="region of interest" description="Disordered" evidence="1">
    <location>
        <begin position="193"/>
        <end position="240"/>
    </location>
</feature>
<reference evidence="2 3" key="1">
    <citation type="submission" date="2022-01" db="EMBL/GenBank/DDBJ databases">
        <authorList>
            <person name="Xiong W."/>
            <person name="Schranz E."/>
        </authorList>
    </citation>
    <scope>NUCLEOTIDE SEQUENCE [LARGE SCALE GENOMIC DNA]</scope>
</reference>
<gene>
    <name evidence="2" type="ORF">LVIROSA_LOCUS29467</name>
</gene>
<accession>A0AAU9P073</accession>
<evidence type="ECO:0000313" key="3">
    <source>
        <dbReference type="Proteomes" id="UP001157418"/>
    </source>
</evidence>
<evidence type="ECO:0000313" key="2">
    <source>
        <dbReference type="EMBL" id="CAH1443560.1"/>
    </source>
</evidence>
<keyword evidence="3" id="KW-1185">Reference proteome</keyword>
<evidence type="ECO:0000256" key="1">
    <source>
        <dbReference type="SAM" id="MobiDB-lite"/>
    </source>
</evidence>
<protein>
    <submittedName>
        <fullName evidence="2">Uncharacterized protein</fullName>
    </submittedName>
</protein>
<dbReference type="EMBL" id="CAKMRJ010005500">
    <property type="protein sequence ID" value="CAH1443560.1"/>
    <property type="molecule type" value="Genomic_DNA"/>
</dbReference>
<proteinExistence type="predicted"/>
<organism evidence="2 3">
    <name type="scientific">Lactuca virosa</name>
    <dbReference type="NCBI Taxonomy" id="75947"/>
    <lineage>
        <taxon>Eukaryota</taxon>
        <taxon>Viridiplantae</taxon>
        <taxon>Streptophyta</taxon>
        <taxon>Embryophyta</taxon>
        <taxon>Tracheophyta</taxon>
        <taxon>Spermatophyta</taxon>
        <taxon>Magnoliopsida</taxon>
        <taxon>eudicotyledons</taxon>
        <taxon>Gunneridae</taxon>
        <taxon>Pentapetalae</taxon>
        <taxon>asterids</taxon>
        <taxon>campanulids</taxon>
        <taxon>Asterales</taxon>
        <taxon>Asteraceae</taxon>
        <taxon>Cichorioideae</taxon>
        <taxon>Cichorieae</taxon>
        <taxon>Lactucinae</taxon>
        <taxon>Lactuca</taxon>
    </lineage>
</organism>
<comment type="caution">
    <text evidence="2">The sequence shown here is derived from an EMBL/GenBank/DDBJ whole genome shotgun (WGS) entry which is preliminary data.</text>
</comment>
<sequence>MDENQAFPIVDIHCNGTFMPNPLVYFALEIVRVKEGANDINFSDFIKYVEKLIDFQCKHVHFCLPEVRLSEALHTLKNDCDYSEFREVANAQRQVNVYINHNNEPLFDWIEKEEPDIEELQYLDEDVDSVLEDGEKCEHEEDDSVISSKRIFKRTYNDHFLNKLCSVKDEDCNELPAVNPRHDATQEWKKMEPKLVGHNKHNCPKRGPSEAVPSKPRKKSNGTEMSFTSRSKHSSSKYSNTCASRVGDPRACPCEPSPCEPCPCEPSPYEPSPYEPSAYEPSACEPSAYESRACESWC</sequence>